<dbReference type="InterPro" id="IPR050836">
    <property type="entry name" value="SDS22/Internalin_LRR"/>
</dbReference>
<dbReference type="SUPFAM" id="SSF52075">
    <property type="entry name" value="Outer arm dynein light chain 1"/>
    <property type="match status" value="3"/>
</dbReference>
<dbReference type="Proteomes" id="UP000008854">
    <property type="component" value="Unassembled WGS sequence"/>
</dbReference>
<dbReference type="InterPro" id="IPR001611">
    <property type="entry name" value="Leu-rich_rpt"/>
</dbReference>
<keyword evidence="3" id="KW-0175">Coiled coil</keyword>
<protein>
    <submittedName>
        <fullName evidence="5">Leucine-rich repeat protein</fullName>
    </submittedName>
</protein>
<keyword evidence="4" id="KW-1185">Reference proteome</keyword>
<evidence type="ECO:0000256" key="3">
    <source>
        <dbReference type="SAM" id="Coils"/>
    </source>
</evidence>
<dbReference type="SMART" id="SM00369">
    <property type="entry name" value="LRR_TYP"/>
    <property type="match status" value="11"/>
</dbReference>
<dbReference type="STRING" id="6183.A0A3Q0KKP4"/>
<dbReference type="SUPFAM" id="SSF52058">
    <property type="entry name" value="L domain-like"/>
    <property type="match status" value="2"/>
</dbReference>
<keyword evidence="1" id="KW-0433">Leucine-rich repeat</keyword>
<evidence type="ECO:0000256" key="1">
    <source>
        <dbReference type="ARBA" id="ARBA00022614"/>
    </source>
</evidence>
<dbReference type="SMART" id="SM00365">
    <property type="entry name" value="LRR_SD22"/>
    <property type="match status" value="14"/>
</dbReference>
<dbReference type="WBParaSite" id="Smp_124590.1">
    <property type="protein sequence ID" value="Smp_124590.1"/>
    <property type="gene ID" value="Smp_124590"/>
</dbReference>
<dbReference type="Gene3D" id="3.80.10.10">
    <property type="entry name" value="Ribonuclease Inhibitor"/>
    <property type="match status" value="7"/>
</dbReference>
<sequence length="1546" mass="182884">MDLESFNILHEICTMNGIQYDNLTTENFHNHILYILFSGFKKWISLQNFPYLTELIIISQDITYIAKLETCPNLKKLWLCECKLIQKIENLNTCKQLTELYLYDNSIKKIENLTFNYKLEYLWLNNNQIQLIENLNHLKLLKQLNLSGNYIEHLNSNLLYNQKLEQLFISGNQLWNFNDLLILNKLPILNKLNINEPEYLKNPLCNNNNNLPLLLIYYLPQLCQIDYMNINQLNIKLIINEIIKNKKSYYRMKNENAQTLIEKNIFLLKLLFEKLKNKFFLHIQYIDKILRFLENIKDKQLNDTTADNDTTYKNQTLINLINELNKKINNWENIYNQSKLKFNLLCNRLEEYLNYRQFIYELELQMFGYLEIQEIDIKDDLYNDCYQFLESRFCYHDEIGSMINGIKILHLYKINNKVLQQNHNHNKKDVSNVSIKSSTFSDYLFLVCPEKIDELNIYMNIIRNGLQMDNKYKLTNSLNLADDKNLQVMHRSISEGNFNQYDHVARLVLMNVSMPINHNMMNDNNNDKEDETFVENALLYEKQSSCHCLSQVQRPDLFHSKLLYPEFLVEIEYLLKTNESNYIFNQFDIETDIETNGNLQIFDDGIQSDQQFIKITALPLIENYKKLSNLNELSNNNVGLLQKSINFNLNKNNLFLNDLKISKINFHFPEFSNLSILSITHCQLDTIPSIQCNHLITLIINHNQLKSIKSIGYMPQLIELQIDYNQLTCIIDNVSNLLINTPKLEKLSWNNNPWKLEKLIRIYTLAKINSLKFFNFQSIHKEEIELSKQLLDSCIITTNMIQQLHITTTNNIINNNNDFDQNLTIFPIAYYHQYNSYNINQSYIINNSNNINYYSITSLCLQSLNIYKIQNLENLINLKYLSLNHNLIEKIEGLNNNLNLIELSLEYNLIHIIENINHLIKLECLLLSNNNITKINKLQFNNLLNLRIISLRNNKIKKINFIYNCQSLIELYLGNNQLNHFKIILYLKNLKNLNILELTNNPICNLLNHYRYQIIYYIKSIKSLDGIQITSNELIQSNELFNGHLTNEYLINYLNLDNFSNLVELNLSNCMLKTIDYIDPIYLIHLKSINLEKNYLKSFGGLLFFKNLKIICLNENNIESLFSNHIYLLSNNLNNNINHNYKLNSIELNFINLYKSKQPIYPNLNVLHLAYNNIQSLEKLQLHRIPCLQTLFLQNNELYTIHGIEHLTELKELVVDNNKIKYLNEITFLYNWTLNEIHLENNRLNELNQFNQLNNLKRLYIDYNKLIDFIDFENFAKKQKNLYEISLIHNPITSKQIHRLILIYYITNIQLIDGIQVTNDERNRIIQFYEDKQLTDIINCGIISSTSWYNHHTGKMNNPICEITLPDINIKKSLIYGIKMNDHTHTLLTNNSRDHQTVFVYGKQIRPNIDCHINKTRLNMLSKHNLSIQTDCNEKNALTIKGIHHSNHELVGNFLHYQHQYVKQRYQCSTPDIKKLSIHSFTRPYSQTSKVDQLKSLKRNNNNNHNNKSHIKTMTNITINADSNISRNGCNNNLIKFSAMSTSFQR</sequence>
<dbReference type="ExpressionAtlas" id="A0A3Q0KKP4">
    <property type="expression patterns" value="differential"/>
</dbReference>
<reference evidence="4" key="1">
    <citation type="journal article" date="2012" name="PLoS Negl. Trop. Dis.">
        <title>A systematically improved high quality genome and transcriptome of the human blood fluke Schistosoma mansoni.</title>
        <authorList>
            <person name="Protasio A.V."/>
            <person name="Tsai I.J."/>
            <person name="Babbage A."/>
            <person name="Nichol S."/>
            <person name="Hunt M."/>
            <person name="Aslett M.A."/>
            <person name="De Silva N."/>
            <person name="Velarde G.S."/>
            <person name="Anderson T.J."/>
            <person name="Clark R.C."/>
            <person name="Davidson C."/>
            <person name="Dillon G.P."/>
            <person name="Holroyd N.E."/>
            <person name="LoVerde P.T."/>
            <person name="Lloyd C."/>
            <person name="McQuillan J."/>
            <person name="Oliveira G."/>
            <person name="Otto T.D."/>
            <person name="Parker-Manuel S.J."/>
            <person name="Quail M.A."/>
            <person name="Wilson R.A."/>
            <person name="Zerlotini A."/>
            <person name="Dunne D.W."/>
            <person name="Berriman M."/>
        </authorList>
    </citation>
    <scope>NUCLEOTIDE SEQUENCE [LARGE SCALE GENOMIC DNA]</scope>
    <source>
        <strain evidence="4">Puerto Rican</strain>
    </source>
</reference>
<feature type="coiled-coil region" evidence="3">
    <location>
        <begin position="314"/>
        <end position="341"/>
    </location>
</feature>
<dbReference type="InParanoid" id="A0A3Q0KKP4"/>
<reference evidence="5" key="2">
    <citation type="submission" date="2018-12" db="UniProtKB">
        <authorList>
            <consortium name="WormBaseParasite"/>
        </authorList>
    </citation>
    <scope>IDENTIFICATION</scope>
    <source>
        <strain evidence="5">Puerto Rican</strain>
    </source>
</reference>
<dbReference type="InterPro" id="IPR032675">
    <property type="entry name" value="LRR_dom_sf"/>
</dbReference>
<name>A0A3Q0KKP4_SCHMA</name>
<keyword evidence="2" id="KW-0677">Repeat</keyword>
<dbReference type="InterPro" id="IPR003591">
    <property type="entry name" value="Leu-rich_rpt_typical-subtyp"/>
</dbReference>
<dbReference type="Pfam" id="PF13855">
    <property type="entry name" value="LRR_8"/>
    <property type="match status" value="1"/>
</dbReference>
<dbReference type="SMART" id="SM00364">
    <property type="entry name" value="LRR_BAC"/>
    <property type="match status" value="5"/>
</dbReference>
<organism evidence="4 5">
    <name type="scientific">Schistosoma mansoni</name>
    <name type="common">Blood fluke</name>
    <dbReference type="NCBI Taxonomy" id="6183"/>
    <lineage>
        <taxon>Eukaryota</taxon>
        <taxon>Metazoa</taxon>
        <taxon>Spiralia</taxon>
        <taxon>Lophotrochozoa</taxon>
        <taxon>Platyhelminthes</taxon>
        <taxon>Trematoda</taxon>
        <taxon>Digenea</taxon>
        <taxon>Strigeidida</taxon>
        <taxon>Schistosomatoidea</taxon>
        <taxon>Schistosomatidae</taxon>
        <taxon>Schistosoma</taxon>
    </lineage>
</organism>
<dbReference type="Pfam" id="PF14580">
    <property type="entry name" value="LRR_9"/>
    <property type="match status" value="1"/>
</dbReference>
<evidence type="ECO:0000313" key="5">
    <source>
        <dbReference type="WBParaSite" id="Smp_124590.1"/>
    </source>
</evidence>
<dbReference type="PANTHER" id="PTHR46652:SF3">
    <property type="entry name" value="LEUCINE-RICH REPEAT-CONTAINING PROTEIN 9"/>
    <property type="match status" value="1"/>
</dbReference>
<dbReference type="AlphaFoldDB" id="A0A3Q0KKP4"/>
<proteinExistence type="predicted"/>
<dbReference type="PANTHER" id="PTHR46652">
    <property type="entry name" value="LEUCINE-RICH REPEAT AND IQ DOMAIN-CONTAINING PROTEIN 1-RELATED"/>
    <property type="match status" value="1"/>
</dbReference>
<evidence type="ECO:0000313" key="4">
    <source>
        <dbReference type="Proteomes" id="UP000008854"/>
    </source>
</evidence>
<dbReference type="PROSITE" id="PS51450">
    <property type="entry name" value="LRR"/>
    <property type="match status" value="9"/>
</dbReference>
<evidence type="ECO:0000256" key="2">
    <source>
        <dbReference type="ARBA" id="ARBA00022737"/>
    </source>
</evidence>
<accession>A0A3Q0KKP4</accession>